<feature type="transmembrane region" description="Helical" evidence="8">
    <location>
        <begin position="220"/>
        <end position="238"/>
    </location>
</feature>
<reference evidence="9 10" key="1">
    <citation type="journal article" date="2010" name="Int. J. Syst. Evol. Microbiol.">
        <title>Thiohalobacter thiocyanaticus gen. nov., sp. nov., a moderately halophilic, sulfur-oxidizing gammaproteobacterium from hypersaline lakes, that utilizes thiocyanate.</title>
        <authorList>
            <person name="Sorokin D.Y."/>
            <person name="Kovaleva O.L."/>
            <person name="Tourova T.P."/>
            <person name="Muyzer G."/>
        </authorList>
    </citation>
    <scope>NUCLEOTIDE SEQUENCE [LARGE SCALE GENOMIC DNA]</scope>
    <source>
        <strain evidence="9 10">Hrh1</strain>
    </source>
</reference>
<keyword evidence="5 8" id="KW-0812">Transmembrane</keyword>
<dbReference type="GO" id="GO:0005886">
    <property type="term" value="C:plasma membrane"/>
    <property type="evidence" value="ECO:0007669"/>
    <property type="project" value="UniProtKB-SubCell"/>
</dbReference>
<gene>
    <name evidence="9" type="ORF">D6C00_02540</name>
</gene>
<evidence type="ECO:0000313" key="10">
    <source>
        <dbReference type="Proteomes" id="UP000287798"/>
    </source>
</evidence>
<feature type="transmembrane region" description="Helical" evidence="8">
    <location>
        <begin position="38"/>
        <end position="55"/>
    </location>
</feature>
<dbReference type="EMBL" id="QZMU01000001">
    <property type="protein sequence ID" value="RRQ20956.1"/>
    <property type="molecule type" value="Genomic_DNA"/>
</dbReference>
<dbReference type="Pfam" id="PF03547">
    <property type="entry name" value="Mem_trans"/>
    <property type="match status" value="2"/>
</dbReference>
<feature type="transmembrane region" description="Helical" evidence="8">
    <location>
        <begin position="94"/>
        <end position="113"/>
    </location>
</feature>
<comment type="subcellular location">
    <subcellularLocation>
        <location evidence="1">Cell membrane</location>
        <topology evidence="1">Multi-pass membrane protein</topology>
    </subcellularLocation>
</comment>
<evidence type="ECO:0000313" key="9">
    <source>
        <dbReference type="EMBL" id="RRQ20956.1"/>
    </source>
</evidence>
<proteinExistence type="inferred from homology"/>
<keyword evidence="3" id="KW-0813">Transport</keyword>
<dbReference type="PANTHER" id="PTHR36838">
    <property type="entry name" value="AUXIN EFFLUX CARRIER FAMILY PROTEIN"/>
    <property type="match status" value="1"/>
</dbReference>
<feature type="transmembrane region" description="Helical" evidence="8">
    <location>
        <begin position="125"/>
        <end position="145"/>
    </location>
</feature>
<evidence type="ECO:0000256" key="2">
    <source>
        <dbReference type="ARBA" id="ARBA00010145"/>
    </source>
</evidence>
<dbReference type="PANTHER" id="PTHR36838:SF1">
    <property type="entry name" value="SLR1864 PROTEIN"/>
    <property type="match status" value="1"/>
</dbReference>
<evidence type="ECO:0000256" key="1">
    <source>
        <dbReference type="ARBA" id="ARBA00004651"/>
    </source>
</evidence>
<dbReference type="Gene3D" id="1.20.1530.20">
    <property type="match status" value="1"/>
</dbReference>
<evidence type="ECO:0000256" key="6">
    <source>
        <dbReference type="ARBA" id="ARBA00022989"/>
    </source>
</evidence>
<dbReference type="RefSeq" id="WP_125180170.1">
    <property type="nucleotide sequence ID" value="NZ_QZMU01000001.1"/>
</dbReference>
<dbReference type="OrthoDB" id="5291198at2"/>
<feature type="transmembrane region" description="Helical" evidence="8">
    <location>
        <begin position="166"/>
        <end position="185"/>
    </location>
</feature>
<dbReference type="AlphaFoldDB" id="A0A426QGV6"/>
<evidence type="ECO:0000256" key="8">
    <source>
        <dbReference type="SAM" id="Phobius"/>
    </source>
</evidence>
<feature type="transmembrane region" description="Helical" evidence="8">
    <location>
        <begin position="191"/>
        <end position="213"/>
    </location>
</feature>
<comment type="caution">
    <text evidence="9">The sequence shown here is derived from an EMBL/GenBank/DDBJ whole genome shotgun (WGS) entry which is preliminary data.</text>
</comment>
<evidence type="ECO:0000256" key="3">
    <source>
        <dbReference type="ARBA" id="ARBA00022448"/>
    </source>
</evidence>
<keyword evidence="7 8" id="KW-0472">Membrane</keyword>
<feature type="transmembrane region" description="Helical" evidence="8">
    <location>
        <begin position="61"/>
        <end position="82"/>
    </location>
</feature>
<feature type="transmembrane region" description="Helical" evidence="8">
    <location>
        <begin position="250"/>
        <end position="271"/>
    </location>
</feature>
<protein>
    <submittedName>
        <fullName evidence="9">AEC family transporter</fullName>
    </submittedName>
</protein>
<accession>A0A426QGV6</accession>
<dbReference type="GO" id="GO:0055085">
    <property type="term" value="P:transmembrane transport"/>
    <property type="evidence" value="ECO:0007669"/>
    <property type="project" value="InterPro"/>
</dbReference>
<keyword evidence="10" id="KW-1185">Reference proteome</keyword>
<keyword evidence="4" id="KW-1003">Cell membrane</keyword>
<organism evidence="9 10">
    <name type="scientific">Thiohalobacter thiocyanaticus</name>
    <dbReference type="NCBI Taxonomy" id="585455"/>
    <lineage>
        <taxon>Bacteria</taxon>
        <taxon>Pseudomonadati</taxon>
        <taxon>Pseudomonadota</taxon>
        <taxon>Gammaproteobacteria</taxon>
        <taxon>Thiohalobacterales</taxon>
        <taxon>Thiohalobacteraceae</taxon>
        <taxon>Thiohalobacter</taxon>
    </lineage>
</organism>
<dbReference type="InterPro" id="IPR004776">
    <property type="entry name" value="Mem_transp_PIN-like"/>
</dbReference>
<comment type="similarity">
    <text evidence="2">Belongs to the auxin efflux carrier (TC 2.A.69) family.</text>
</comment>
<feature type="transmembrane region" description="Helical" evidence="8">
    <location>
        <begin position="6"/>
        <end position="26"/>
    </location>
</feature>
<evidence type="ECO:0000256" key="7">
    <source>
        <dbReference type="ARBA" id="ARBA00023136"/>
    </source>
</evidence>
<name>A0A426QGV6_9GAMM</name>
<feature type="transmembrane region" description="Helical" evidence="8">
    <location>
        <begin position="278"/>
        <end position="300"/>
    </location>
</feature>
<dbReference type="Proteomes" id="UP000287798">
    <property type="component" value="Unassembled WGS sequence"/>
</dbReference>
<evidence type="ECO:0000256" key="4">
    <source>
        <dbReference type="ARBA" id="ARBA00022475"/>
    </source>
</evidence>
<dbReference type="InterPro" id="IPR038770">
    <property type="entry name" value="Na+/solute_symporter_sf"/>
</dbReference>
<sequence>MLQTILEMFVIVALGVVVRHIGLGGLPPEQLRRGITDVVFYVLLPALVLLTLWQAELGWSTFKISALAITGVVSALALSRLLCRLCGLSRRKSAALMLAAAFPNVTYLGLPVLENTFGPQARSIAIQYDLFACTPLLLTLGILVAQRYGDRGPDTGIFTRLLKVPPLWAALIAVGLNLAAVPVPAMLDSVLASLASAVVPLMLLALGMGLFWPARGQLEVVALANPVIIQLLLMPLLVWGGAGLLGLEGWVRTAVVLEAAMPSMVIGIVLCDRYGLDSALYAMTVTVSTLLSLVTLPLWYQWVSSGF</sequence>
<evidence type="ECO:0000256" key="5">
    <source>
        <dbReference type="ARBA" id="ARBA00022692"/>
    </source>
</evidence>
<keyword evidence="6 8" id="KW-1133">Transmembrane helix</keyword>